<reference evidence="2 3" key="1">
    <citation type="submission" date="2016-04" db="EMBL/GenBank/DDBJ databases">
        <title>Complete genome sequence of Thermococcus barossii type strain SHCK-94.</title>
        <authorList>
            <person name="Oger P.M."/>
        </authorList>
    </citation>
    <scope>NUCLEOTIDE SEQUENCE [LARGE SCALE GENOMIC DNA]</scope>
    <source>
        <strain evidence="2 3">SHCK-94</strain>
    </source>
</reference>
<evidence type="ECO:0000313" key="3">
    <source>
        <dbReference type="Proteomes" id="UP000250272"/>
    </source>
</evidence>
<name>A0A2Z2MCK9_9EURY</name>
<keyword evidence="1" id="KW-0812">Transmembrane</keyword>
<sequence>MRWGPLLILTAIVIMLTSVIVPPVRYVPPPTIRIDSNLDNFIEELRGHNVTEPYLCVPRERILVTSSFAPTGSWREP</sequence>
<dbReference type="GeneID" id="33325514"/>
<proteinExistence type="predicted"/>
<dbReference type="RefSeq" id="WP_088864237.1">
    <property type="nucleotide sequence ID" value="NZ_CP015101.1"/>
</dbReference>
<protein>
    <submittedName>
        <fullName evidence="2">Uncharacterized protein</fullName>
    </submittedName>
</protein>
<feature type="transmembrane region" description="Helical" evidence="1">
    <location>
        <begin position="6"/>
        <end position="24"/>
    </location>
</feature>
<dbReference type="EMBL" id="CP015101">
    <property type="protein sequence ID" value="ASJ04207.1"/>
    <property type="molecule type" value="Genomic_DNA"/>
</dbReference>
<organism evidence="2 3">
    <name type="scientific">Thermococcus barossii</name>
    <dbReference type="NCBI Taxonomy" id="54077"/>
    <lineage>
        <taxon>Archaea</taxon>
        <taxon>Methanobacteriati</taxon>
        <taxon>Methanobacteriota</taxon>
        <taxon>Thermococci</taxon>
        <taxon>Thermococcales</taxon>
        <taxon>Thermococcaceae</taxon>
        <taxon>Thermococcus</taxon>
    </lineage>
</organism>
<accession>A0A2Z2MCK9</accession>
<evidence type="ECO:0000313" key="2">
    <source>
        <dbReference type="EMBL" id="ASJ04207.1"/>
    </source>
</evidence>
<dbReference type="AlphaFoldDB" id="A0A2Z2MCK9"/>
<keyword evidence="3" id="KW-1185">Reference proteome</keyword>
<evidence type="ECO:0000256" key="1">
    <source>
        <dbReference type="SAM" id="Phobius"/>
    </source>
</evidence>
<keyword evidence="1" id="KW-0472">Membrane</keyword>
<dbReference type="Proteomes" id="UP000250272">
    <property type="component" value="Chromosome"/>
</dbReference>
<keyword evidence="1" id="KW-1133">Transmembrane helix</keyword>
<dbReference type="KEGG" id="tbs:A3L01_02050"/>
<gene>
    <name evidence="2" type="ORF">A3L01_02050</name>
</gene>